<comment type="caution">
    <text evidence="8">The sequence shown here is derived from an EMBL/GenBank/DDBJ whole genome shotgun (WGS) entry which is preliminary data.</text>
</comment>
<dbReference type="InterPro" id="IPR046357">
    <property type="entry name" value="PPIase_dom_sf"/>
</dbReference>
<evidence type="ECO:0000313" key="8">
    <source>
        <dbReference type="EMBL" id="OLP93057.1"/>
    </source>
</evidence>
<dbReference type="PANTHER" id="PTHR43811">
    <property type="entry name" value="FKBP-TYPE PEPTIDYL-PROLYL CIS-TRANS ISOMERASE FKPA"/>
    <property type="match status" value="1"/>
</dbReference>
<evidence type="ECO:0000256" key="6">
    <source>
        <dbReference type="SAM" id="MobiDB-lite"/>
    </source>
</evidence>
<dbReference type="OrthoDB" id="1902587at2759"/>
<evidence type="ECO:0000256" key="5">
    <source>
        <dbReference type="PROSITE-ProRule" id="PRU00277"/>
    </source>
</evidence>
<comment type="catalytic activity">
    <reaction evidence="1 5">
        <text>[protein]-peptidylproline (omega=180) = [protein]-peptidylproline (omega=0)</text>
        <dbReference type="Rhea" id="RHEA:16237"/>
        <dbReference type="Rhea" id="RHEA-COMP:10747"/>
        <dbReference type="Rhea" id="RHEA-COMP:10748"/>
        <dbReference type="ChEBI" id="CHEBI:83833"/>
        <dbReference type="ChEBI" id="CHEBI:83834"/>
        <dbReference type="EC" id="5.2.1.8"/>
    </reaction>
</comment>
<dbReference type="PANTHER" id="PTHR43811:SF19">
    <property type="entry name" value="39 KDA FK506-BINDING NUCLEAR PROTEIN"/>
    <property type="match status" value="1"/>
</dbReference>
<evidence type="ECO:0000256" key="2">
    <source>
        <dbReference type="ARBA" id="ARBA00013194"/>
    </source>
</evidence>
<keyword evidence="3 5" id="KW-0697">Rotamase</keyword>
<dbReference type="Pfam" id="PF00254">
    <property type="entry name" value="FKBP_C"/>
    <property type="match status" value="1"/>
</dbReference>
<feature type="region of interest" description="Disordered" evidence="6">
    <location>
        <begin position="366"/>
        <end position="391"/>
    </location>
</feature>
<organism evidence="8 9">
    <name type="scientific">Symbiodinium microadriaticum</name>
    <name type="common">Dinoflagellate</name>
    <name type="synonym">Zooxanthella microadriatica</name>
    <dbReference type="NCBI Taxonomy" id="2951"/>
    <lineage>
        <taxon>Eukaryota</taxon>
        <taxon>Sar</taxon>
        <taxon>Alveolata</taxon>
        <taxon>Dinophyceae</taxon>
        <taxon>Suessiales</taxon>
        <taxon>Symbiodiniaceae</taxon>
        <taxon>Symbiodinium</taxon>
    </lineage>
</organism>
<dbReference type="EMBL" id="LSRX01000595">
    <property type="protein sequence ID" value="OLP93057.1"/>
    <property type="molecule type" value="Genomic_DNA"/>
</dbReference>
<evidence type="ECO:0000313" key="9">
    <source>
        <dbReference type="Proteomes" id="UP000186817"/>
    </source>
</evidence>
<evidence type="ECO:0000256" key="3">
    <source>
        <dbReference type="ARBA" id="ARBA00023110"/>
    </source>
</evidence>
<accession>A0A1Q9DD26</accession>
<sequence>MAFGTGIGSCRGTDLKLCLATLAPRPPQASRPDQMLQTAEPVTATLPCRTDEVWWRTPPAAEFLSSHFAASGRTGGWWRLKDQRQKWFPPVTLESLSEGQRCNWRWKKLCSWLRRLEPEPEASLEIGTYVGGCLSSGQKELVGQPKVKMRAAIHPAMRKSRLTLKDGRSRRLGLLLLALSGPLAAVGMAGPPQAQPKLTLEGHEASWGRRLWLCLLGPSVGVALPEVAQADDVKRYSKVNSVINSYTENAGVAGQNNKQVAAYADLGEGLKAATIYKPKFEDGDPDAARKVENGDLVTVDMIGYLTGWNGNIFLRTQDKSGFSEKPVTFRVGRGDAIPGLDRGVVGMLKGEKRRLVIPPALGYPRPCSDEQLGKPGAIPDPRESASGSGEPWELRNRLLNGVLNNARDDTLVIDVKINRIAS</sequence>
<evidence type="ECO:0000256" key="1">
    <source>
        <dbReference type="ARBA" id="ARBA00000971"/>
    </source>
</evidence>
<keyword evidence="4 5" id="KW-0413">Isomerase</keyword>
<dbReference type="AlphaFoldDB" id="A0A1Q9DD26"/>
<evidence type="ECO:0000259" key="7">
    <source>
        <dbReference type="PROSITE" id="PS50059"/>
    </source>
</evidence>
<feature type="domain" description="PPIase FKBP-type" evidence="7">
    <location>
        <begin position="294"/>
        <end position="379"/>
    </location>
</feature>
<dbReference type="SUPFAM" id="SSF54534">
    <property type="entry name" value="FKBP-like"/>
    <property type="match status" value="1"/>
</dbReference>
<gene>
    <name evidence="8" type="primary">FKBP14</name>
    <name evidence="8" type="ORF">AK812_SmicGene25045</name>
</gene>
<dbReference type="EC" id="5.2.1.8" evidence="2 5"/>
<dbReference type="InterPro" id="IPR001179">
    <property type="entry name" value="PPIase_FKBP_dom"/>
</dbReference>
<dbReference type="PROSITE" id="PS50059">
    <property type="entry name" value="FKBP_PPIASE"/>
    <property type="match status" value="1"/>
</dbReference>
<name>A0A1Q9DD26_SYMMI</name>
<dbReference type="Gene3D" id="3.10.50.40">
    <property type="match status" value="1"/>
</dbReference>
<dbReference type="Proteomes" id="UP000186817">
    <property type="component" value="Unassembled WGS sequence"/>
</dbReference>
<evidence type="ECO:0000256" key="4">
    <source>
        <dbReference type="ARBA" id="ARBA00023235"/>
    </source>
</evidence>
<keyword evidence="9" id="KW-1185">Reference proteome</keyword>
<proteinExistence type="predicted"/>
<protein>
    <recommendedName>
        <fullName evidence="2 5">peptidylprolyl isomerase</fullName>
        <ecNumber evidence="2 5">5.2.1.8</ecNumber>
    </recommendedName>
</protein>
<reference evidence="8 9" key="1">
    <citation type="submission" date="2016-02" db="EMBL/GenBank/DDBJ databases">
        <title>Genome analysis of coral dinoflagellate symbionts highlights evolutionary adaptations to a symbiotic lifestyle.</title>
        <authorList>
            <person name="Aranda M."/>
            <person name="Li Y."/>
            <person name="Liew Y.J."/>
            <person name="Baumgarten S."/>
            <person name="Simakov O."/>
            <person name="Wilson M."/>
            <person name="Piel J."/>
            <person name="Ashoor H."/>
            <person name="Bougouffa S."/>
            <person name="Bajic V.B."/>
            <person name="Ryu T."/>
            <person name="Ravasi T."/>
            <person name="Bayer T."/>
            <person name="Micklem G."/>
            <person name="Kim H."/>
            <person name="Bhak J."/>
            <person name="Lajeunesse T.C."/>
            <person name="Voolstra C.R."/>
        </authorList>
    </citation>
    <scope>NUCLEOTIDE SEQUENCE [LARGE SCALE GENOMIC DNA]</scope>
    <source>
        <strain evidence="8 9">CCMP2467</strain>
    </source>
</reference>
<dbReference type="GO" id="GO:0003755">
    <property type="term" value="F:peptidyl-prolyl cis-trans isomerase activity"/>
    <property type="evidence" value="ECO:0007669"/>
    <property type="project" value="UniProtKB-KW"/>
</dbReference>